<dbReference type="RefSeq" id="WP_263413627.1">
    <property type="nucleotide sequence ID" value="NZ_BAABBH010000001.1"/>
</dbReference>
<dbReference type="InterPro" id="IPR051159">
    <property type="entry name" value="Hexapeptide_acetyltransf"/>
</dbReference>
<dbReference type="InterPro" id="IPR011004">
    <property type="entry name" value="Trimer_LpxA-like_sf"/>
</dbReference>
<dbReference type="EMBL" id="JBJYXY010000001">
    <property type="protein sequence ID" value="MFN2974822.1"/>
    <property type="molecule type" value="Genomic_DNA"/>
</dbReference>
<name>A0ABW9KGW1_9BACT</name>
<evidence type="ECO:0000256" key="1">
    <source>
        <dbReference type="ARBA" id="ARBA00007274"/>
    </source>
</evidence>
<dbReference type="PANTHER" id="PTHR23416">
    <property type="entry name" value="SIALIC ACID SYNTHASE-RELATED"/>
    <property type="match status" value="1"/>
</dbReference>
<keyword evidence="2" id="KW-0808">Transferase</keyword>
<evidence type="ECO:0000313" key="3">
    <source>
        <dbReference type="EMBL" id="MFN2974822.1"/>
    </source>
</evidence>
<gene>
    <name evidence="3" type="ORF">ACK2TP_03525</name>
</gene>
<organism evidence="3 4">
    <name type="scientific">Terriglobus aquaticus</name>
    <dbReference type="NCBI Taxonomy" id="940139"/>
    <lineage>
        <taxon>Bacteria</taxon>
        <taxon>Pseudomonadati</taxon>
        <taxon>Acidobacteriota</taxon>
        <taxon>Terriglobia</taxon>
        <taxon>Terriglobales</taxon>
        <taxon>Acidobacteriaceae</taxon>
        <taxon>Terriglobus</taxon>
    </lineage>
</organism>
<accession>A0ABW9KGW1</accession>
<protein>
    <submittedName>
        <fullName evidence="3">WcaF family extracellular polysaccharide biosynthesis acetyltransferase</fullName>
    </submittedName>
</protein>
<dbReference type="NCBIfam" id="NF007797">
    <property type="entry name" value="PRK10502.1"/>
    <property type="match status" value="1"/>
</dbReference>
<dbReference type="Proteomes" id="UP001634747">
    <property type="component" value="Unassembled WGS sequence"/>
</dbReference>
<reference evidence="3 4" key="1">
    <citation type="submission" date="2024-12" db="EMBL/GenBank/DDBJ databases">
        <authorList>
            <person name="Lee Y."/>
        </authorList>
    </citation>
    <scope>NUCLEOTIDE SEQUENCE [LARGE SCALE GENOMIC DNA]</scope>
    <source>
        <strain evidence="3 4">03SUJ4</strain>
    </source>
</reference>
<evidence type="ECO:0000256" key="2">
    <source>
        <dbReference type="ARBA" id="ARBA00022679"/>
    </source>
</evidence>
<keyword evidence="4" id="KW-1185">Reference proteome</keyword>
<dbReference type="Gene3D" id="2.160.10.10">
    <property type="entry name" value="Hexapeptide repeat proteins"/>
    <property type="match status" value="1"/>
</dbReference>
<dbReference type="PANTHER" id="PTHR23416:SF23">
    <property type="entry name" value="ACETYLTRANSFERASE C18B11.09C-RELATED"/>
    <property type="match status" value="1"/>
</dbReference>
<evidence type="ECO:0000313" key="4">
    <source>
        <dbReference type="Proteomes" id="UP001634747"/>
    </source>
</evidence>
<comment type="similarity">
    <text evidence="1">Belongs to the transferase hexapeptide repeat family.</text>
</comment>
<sequence length="194" mass="20984">MNLCDVRLSSYDNAWYEPGPFWKRALWLMVGYRATRSGLPSSGLRVSLLRLFGAVIGNGVVIKPGVRVKYPWFLVVGDHTWIGEDCWIDNLTTVRIGSNVCLSQGTYLCTGNHDWSDPAFGLRIAPVLCMDGSWAGAKSVLGPGATLGVCAVAAAGAVVTGVVPDYQIFAGNPATFVRRRVLKQTVPARNEVAR</sequence>
<proteinExistence type="inferred from homology"/>
<comment type="caution">
    <text evidence="3">The sequence shown here is derived from an EMBL/GenBank/DDBJ whole genome shotgun (WGS) entry which is preliminary data.</text>
</comment>
<dbReference type="SUPFAM" id="SSF51161">
    <property type="entry name" value="Trimeric LpxA-like enzymes"/>
    <property type="match status" value="1"/>
</dbReference>